<dbReference type="SUPFAM" id="SSF56300">
    <property type="entry name" value="Metallo-dependent phosphatases"/>
    <property type="match status" value="1"/>
</dbReference>
<dbReference type="RefSeq" id="WP_056976453.1">
    <property type="nucleotide sequence ID" value="NZ_AYYP01000020.1"/>
</dbReference>
<dbReference type="GO" id="GO:0046872">
    <property type="term" value="F:metal ion binding"/>
    <property type="evidence" value="ECO:0007669"/>
    <property type="project" value="InterPro"/>
</dbReference>
<dbReference type="InterPro" id="IPR036907">
    <property type="entry name" value="5'-Nucleotdase_C_sf"/>
</dbReference>
<sequence length="626" mass="70378">MVKKTLKIAIVSICGLLLSLSSVQASSPKKVEVIFTHDLHSHLDSYRLASPKGIEDVGGVSRLATVIKTQRQKHPDTLVVDAGDFSMGTLYQTLYERQATELNFLQELGFDATTLGNHEFDYGDKALAKMLTKAKKLPLLEANIDWQKSASPKLEAEFKKYGLKKYTVVKKGNVKIALIGVMGNDSIEDTPTTKLKFKDPIKSVKQTVAEIKRKEKVDMIVCLSHSGTSQTKTSEDEELAKKVPDLDLIISGHTHTVLNKPLRHGQTYIVSCGAYGRYTGLVKLKQKLNHRWNLVDYRLISMTQAIPKDQQVEKQLRADTALIDQTYLSKLGYHKDQVIAYNPYNFESVDDHYFKPGEHRLGDFMADSYLYALQQAKIKADVAIVPAGVIRDTLVKGPVTINDAFNLFSLGKGQDKLPVYPLVRVYLTGKDLKKVAEIDASLANYLNSARLYMSGLGYEYNPHRALMNKVTAAYLLDKQGHKRQIKDTKLYPVVADMYSAHMLGSLKKQSYGLLNVTPRKSNGQAVTDYQQMVVMKGQREYKVFEAFASYLQSFPKGRQGLATIPSYYNHLHKRKVQKASYNPLALLSKPNHFTFALIGIVLGLGLIVIWVAKKLLRLKRAKFKRK</sequence>
<dbReference type="SUPFAM" id="SSF55816">
    <property type="entry name" value="5'-nucleotidase (syn. UDP-sugar hydrolase), C-terminal domain"/>
    <property type="match status" value="1"/>
</dbReference>
<feature type="transmembrane region" description="Helical" evidence="3">
    <location>
        <begin position="593"/>
        <end position="616"/>
    </location>
</feature>
<dbReference type="AlphaFoldDB" id="A0A0R2AM86"/>
<keyword evidence="7" id="KW-1185">Reference proteome</keyword>
<keyword evidence="2" id="KW-0547">Nucleotide-binding</keyword>
<dbReference type="Pfam" id="PF00149">
    <property type="entry name" value="Metallophos"/>
    <property type="match status" value="1"/>
</dbReference>
<dbReference type="PANTHER" id="PTHR11575:SF24">
    <property type="entry name" value="5'-NUCLEOTIDASE"/>
    <property type="match status" value="1"/>
</dbReference>
<organism evidence="6 7">
    <name type="scientific">Ligilactobacillus agilis DSM 20509</name>
    <dbReference type="NCBI Taxonomy" id="1423718"/>
    <lineage>
        <taxon>Bacteria</taxon>
        <taxon>Bacillati</taxon>
        <taxon>Bacillota</taxon>
        <taxon>Bacilli</taxon>
        <taxon>Lactobacillales</taxon>
        <taxon>Lactobacillaceae</taxon>
        <taxon>Ligilactobacillus</taxon>
    </lineage>
</organism>
<dbReference type="PATRIC" id="fig|1423718.3.peg.1623"/>
<dbReference type="CDD" id="cd00845">
    <property type="entry name" value="MPP_UshA_N_like"/>
    <property type="match status" value="1"/>
</dbReference>
<dbReference type="OrthoDB" id="9793179at2"/>
<protein>
    <recommendedName>
        <fullName evidence="8">5-nucleotidase</fullName>
    </recommendedName>
</protein>
<dbReference type="InterPro" id="IPR004843">
    <property type="entry name" value="Calcineurin-like_PHP"/>
</dbReference>
<dbReference type="GO" id="GO:0016788">
    <property type="term" value="F:hydrolase activity, acting on ester bonds"/>
    <property type="evidence" value="ECO:0007669"/>
    <property type="project" value="InterPro"/>
</dbReference>
<evidence type="ECO:0000256" key="3">
    <source>
        <dbReference type="SAM" id="Phobius"/>
    </source>
</evidence>
<proteinExistence type="inferred from homology"/>
<evidence type="ECO:0000256" key="1">
    <source>
        <dbReference type="ARBA" id="ARBA00022729"/>
    </source>
</evidence>
<name>A0A0R2AM86_9LACO</name>
<evidence type="ECO:0000313" key="7">
    <source>
        <dbReference type="Proteomes" id="UP000051008"/>
    </source>
</evidence>
<evidence type="ECO:0000256" key="2">
    <source>
        <dbReference type="RuleBase" id="RU362119"/>
    </source>
</evidence>
<dbReference type="GO" id="GO:0009166">
    <property type="term" value="P:nucleotide catabolic process"/>
    <property type="evidence" value="ECO:0007669"/>
    <property type="project" value="InterPro"/>
</dbReference>
<keyword evidence="1 2" id="KW-0732">Signal</keyword>
<dbReference type="Gene3D" id="3.90.780.10">
    <property type="entry name" value="5'-Nucleotidase, C-terminal domain"/>
    <property type="match status" value="1"/>
</dbReference>
<gene>
    <name evidence="6" type="ORF">FC14_GL001558</name>
</gene>
<dbReference type="InterPro" id="IPR008334">
    <property type="entry name" value="5'-Nucleotdase_C"/>
</dbReference>
<feature type="domain" description="Calcineurin-like phosphoesterase" evidence="4">
    <location>
        <begin position="38"/>
        <end position="256"/>
    </location>
</feature>
<keyword evidence="3" id="KW-1133">Transmembrane helix</keyword>
<feature type="domain" description="5'-Nucleotidase C-terminal" evidence="5">
    <location>
        <begin position="357"/>
        <end position="501"/>
    </location>
</feature>
<evidence type="ECO:0000259" key="4">
    <source>
        <dbReference type="Pfam" id="PF00149"/>
    </source>
</evidence>
<dbReference type="Proteomes" id="UP000051008">
    <property type="component" value="Unassembled WGS sequence"/>
</dbReference>
<dbReference type="InterPro" id="IPR006146">
    <property type="entry name" value="5'-Nucleotdase_CS"/>
</dbReference>
<feature type="chain" id="PRO_5005967394" description="5-nucleotidase" evidence="2">
    <location>
        <begin position="26"/>
        <end position="626"/>
    </location>
</feature>
<dbReference type="EMBL" id="AYYP01000020">
    <property type="protein sequence ID" value="KRM65078.1"/>
    <property type="molecule type" value="Genomic_DNA"/>
</dbReference>
<reference evidence="6 7" key="1">
    <citation type="journal article" date="2015" name="Genome Announc.">
        <title>Expanding the biotechnology potential of lactobacilli through comparative genomics of 213 strains and associated genera.</title>
        <authorList>
            <person name="Sun Z."/>
            <person name="Harris H.M."/>
            <person name="McCann A."/>
            <person name="Guo C."/>
            <person name="Argimon S."/>
            <person name="Zhang W."/>
            <person name="Yang X."/>
            <person name="Jeffery I.B."/>
            <person name="Cooney J.C."/>
            <person name="Kagawa T.F."/>
            <person name="Liu W."/>
            <person name="Song Y."/>
            <person name="Salvetti E."/>
            <person name="Wrobel A."/>
            <person name="Rasinkangas P."/>
            <person name="Parkhill J."/>
            <person name="Rea M.C."/>
            <person name="O'Sullivan O."/>
            <person name="Ritari J."/>
            <person name="Douillard F.P."/>
            <person name="Paul Ross R."/>
            <person name="Yang R."/>
            <person name="Briner A.E."/>
            <person name="Felis G.E."/>
            <person name="de Vos W.M."/>
            <person name="Barrangou R."/>
            <person name="Klaenhammer T.R."/>
            <person name="Caufield P.W."/>
            <person name="Cui Y."/>
            <person name="Zhang H."/>
            <person name="O'Toole P.W."/>
        </authorList>
    </citation>
    <scope>NUCLEOTIDE SEQUENCE [LARGE SCALE GENOMIC DNA]</scope>
    <source>
        <strain evidence="6 7">DSM 20509</strain>
    </source>
</reference>
<evidence type="ECO:0008006" key="8">
    <source>
        <dbReference type="Google" id="ProtNLM"/>
    </source>
</evidence>
<keyword evidence="2" id="KW-0378">Hydrolase</keyword>
<comment type="similarity">
    <text evidence="2">Belongs to the 5'-nucleotidase family.</text>
</comment>
<dbReference type="PRINTS" id="PR01607">
    <property type="entry name" value="APYRASEFAMLY"/>
</dbReference>
<evidence type="ECO:0000313" key="6">
    <source>
        <dbReference type="EMBL" id="KRM65078.1"/>
    </source>
</evidence>
<keyword evidence="3" id="KW-0812">Transmembrane</keyword>
<dbReference type="InterPro" id="IPR029052">
    <property type="entry name" value="Metallo-depent_PP-like"/>
</dbReference>
<dbReference type="Pfam" id="PF02872">
    <property type="entry name" value="5_nucleotid_C"/>
    <property type="match status" value="1"/>
</dbReference>
<comment type="caution">
    <text evidence="6">The sequence shown here is derived from an EMBL/GenBank/DDBJ whole genome shotgun (WGS) entry which is preliminary data.</text>
</comment>
<feature type="signal peptide" evidence="2">
    <location>
        <begin position="1"/>
        <end position="25"/>
    </location>
</feature>
<accession>A0A0R2AM86</accession>
<dbReference type="PROSITE" id="PS00786">
    <property type="entry name" value="5_NUCLEOTIDASE_2"/>
    <property type="match status" value="1"/>
</dbReference>
<dbReference type="PANTHER" id="PTHR11575">
    <property type="entry name" value="5'-NUCLEOTIDASE-RELATED"/>
    <property type="match status" value="1"/>
</dbReference>
<evidence type="ECO:0000259" key="5">
    <source>
        <dbReference type="Pfam" id="PF02872"/>
    </source>
</evidence>
<keyword evidence="3" id="KW-0472">Membrane</keyword>
<dbReference type="Gene3D" id="3.60.21.10">
    <property type="match status" value="1"/>
</dbReference>
<dbReference type="InterPro" id="IPR006179">
    <property type="entry name" value="5_nucleotidase/apyrase"/>
</dbReference>
<dbReference type="GO" id="GO:0000166">
    <property type="term" value="F:nucleotide binding"/>
    <property type="evidence" value="ECO:0007669"/>
    <property type="project" value="UniProtKB-KW"/>
</dbReference>